<dbReference type="FunFam" id="3.30.160.60:FF:000478">
    <property type="entry name" value="Zinc finger protein 133"/>
    <property type="match status" value="1"/>
</dbReference>
<evidence type="ECO:0000256" key="8">
    <source>
        <dbReference type="ARBA" id="ARBA00023125"/>
    </source>
</evidence>
<dbReference type="PROSITE" id="PS00028">
    <property type="entry name" value="ZINC_FINGER_C2H2_1"/>
    <property type="match status" value="6"/>
</dbReference>
<sequence>MRSHVAEKEFKCTFCDKGLSQLSSLKRHLRVHSGEKPYECGECGKRFAEKAKLKYHQRKHTGEQLEKKYKCSVCDRGFSLSSNLTTHMRTHTGERPFPCPQCGKGFKRSSDIICHLRSHTGERPYKCAHCEKSFTMISHRNRHEVIHSGVRPFKCDQCGKAFTQPNSVKAHLKVHARKRPRLEGREPRQEQQKGTHKDEEIQTDAQPEEDELRQGVPQSSGSEQLQMSSALPNGTQESGVASGAGDSTEALQSVITEMMKTKHLQLDSAQEAGSEHRQGNQDNRAELLQLDGTQALQPEHLNVQSAEVDGIEEQEISSRDGTELTTIAAEQLHLSCTATDGQRNIDNTLINGKELLQLSSTTQSGSTEHLQLELIPSSEQEQVQLAVGNETTLLAL</sequence>
<dbReference type="PANTHER" id="PTHR24394">
    <property type="entry name" value="ZINC FINGER PROTEIN"/>
    <property type="match status" value="1"/>
</dbReference>
<proteinExistence type="inferred from homology"/>
<keyword evidence="4" id="KW-0677">Repeat</keyword>
<dbReference type="AlphaFoldDB" id="A0A9W9ZDE4"/>
<keyword evidence="8" id="KW-0238">DNA-binding</keyword>
<dbReference type="Proteomes" id="UP001163046">
    <property type="component" value="Unassembled WGS sequence"/>
</dbReference>
<evidence type="ECO:0000256" key="1">
    <source>
        <dbReference type="ARBA" id="ARBA00004123"/>
    </source>
</evidence>
<evidence type="ECO:0000256" key="4">
    <source>
        <dbReference type="ARBA" id="ARBA00022737"/>
    </source>
</evidence>
<dbReference type="OrthoDB" id="8922241at2759"/>
<evidence type="ECO:0000256" key="5">
    <source>
        <dbReference type="ARBA" id="ARBA00022771"/>
    </source>
</evidence>
<dbReference type="GO" id="GO:0000981">
    <property type="term" value="F:DNA-binding transcription factor activity, RNA polymerase II-specific"/>
    <property type="evidence" value="ECO:0007669"/>
    <property type="project" value="TreeGrafter"/>
</dbReference>
<keyword evidence="6" id="KW-0862">Zinc</keyword>
<keyword evidence="9" id="KW-0804">Transcription</keyword>
<dbReference type="EMBL" id="MU826356">
    <property type="protein sequence ID" value="KAJ7379666.1"/>
    <property type="molecule type" value="Genomic_DNA"/>
</dbReference>
<reference evidence="14" key="1">
    <citation type="submission" date="2023-01" db="EMBL/GenBank/DDBJ databases">
        <title>Genome assembly of the deep-sea coral Lophelia pertusa.</title>
        <authorList>
            <person name="Herrera S."/>
            <person name="Cordes E."/>
        </authorList>
    </citation>
    <scope>NUCLEOTIDE SEQUENCE</scope>
    <source>
        <strain evidence="14">USNM1676648</strain>
        <tissue evidence="14">Polyp</tissue>
    </source>
</reference>
<feature type="region of interest" description="Disordered" evidence="12">
    <location>
        <begin position="166"/>
        <end position="247"/>
    </location>
</feature>
<keyword evidence="7" id="KW-0805">Transcription regulation</keyword>
<dbReference type="PROSITE" id="PS50157">
    <property type="entry name" value="ZINC_FINGER_C2H2_2"/>
    <property type="match status" value="6"/>
</dbReference>
<evidence type="ECO:0000256" key="10">
    <source>
        <dbReference type="ARBA" id="ARBA00023242"/>
    </source>
</evidence>
<evidence type="ECO:0000313" key="14">
    <source>
        <dbReference type="EMBL" id="KAJ7379666.1"/>
    </source>
</evidence>
<keyword evidence="3" id="KW-0479">Metal-binding</keyword>
<evidence type="ECO:0000256" key="6">
    <source>
        <dbReference type="ARBA" id="ARBA00022833"/>
    </source>
</evidence>
<comment type="similarity">
    <text evidence="2">Belongs to the krueppel C2H2-type zinc-finger protein family.</text>
</comment>
<evidence type="ECO:0000256" key="9">
    <source>
        <dbReference type="ARBA" id="ARBA00023163"/>
    </source>
</evidence>
<dbReference type="Gene3D" id="3.30.160.60">
    <property type="entry name" value="Classic Zinc Finger"/>
    <property type="match status" value="6"/>
</dbReference>
<feature type="domain" description="C2H2-type" evidence="13">
    <location>
        <begin position="69"/>
        <end position="96"/>
    </location>
</feature>
<dbReference type="FunFam" id="3.30.160.60:FF:000075">
    <property type="entry name" value="Putative zinc finger protein 536"/>
    <property type="match status" value="1"/>
</dbReference>
<dbReference type="SMART" id="SM00355">
    <property type="entry name" value="ZnF_C2H2"/>
    <property type="match status" value="6"/>
</dbReference>
<feature type="compositionally biased region" description="Basic residues" evidence="12">
    <location>
        <begin position="170"/>
        <end position="180"/>
    </location>
</feature>
<name>A0A9W9ZDE4_9CNID</name>
<feature type="domain" description="C2H2-type" evidence="13">
    <location>
        <begin position="38"/>
        <end position="65"/>
    </location>
</feature>
<dbReference type="FunFam" id="3.30.160.60:FF:000218">
    <property type="entry name" value="Zinc finger protein 10"/>
    <property type="match status" value="1"/>
</dbReference>
<dbReference type="GO" id="GO:0008270">
    <property type="term" value="F:zinc ion binding"/>
    <property type="evidence" value="ECO:0007669"/>
    <property type="project" value="UniProtKB-KW"/>
</dbReference>
<comment type="subcellular location">
    <subcellularLocation>
        <location evidence="1">Nucleus</location>
    </subcellularLocation>
</comment>
<dbReference type="GO" id="GO:0005634">
    <property type="term" value="C:nucleus"/>
    <property type="evidence" value="ECO:0007669"/>
    <property type="project" value="UniProtKB-SubCell"/>
</dbReference>
<accession>A0A9W9ZDE4</accession>
<dbReference type="InterPro" id="IPR036236">
    <property type="entry name" value="Znf_C2H2_sf"/>
</dbReference>
<feature type="domain" description="C2H2-type" evidence="13">
    <location>
        <begin position="10"/>
        <end position="37"/>
    </location>
</feature>
<comment type="caution">
    <text evidence="14">The sequence shown here is derived from an EMBL/GenBank/DDBJ whole genome shotgun (WGS) entry which is preliminary data.</text>
</comment>
<evidence type="ECO:0000256" key="3">
    <source>
        <dbReference type="ARBA" id="ARBA00022723"/>
    </source>
</evidence>
<feature type="domain" description="C2H2-type" evidence="13">
    <location>
        <begin position="97"/>
        <end position="124"/>
    </location>
</feature>
<keyword evidence="15" id="KW-1185">Reference proteome</keyword>
<feature type="domain" description="C2H2-type" evidence="13">
    <location>
        <begin position="125"/>
        <end position="152"/>
    </location>
</feature>
<evidence type="ECO:0000313" key="15">
    <source>
        <dbReference type="Proteomes" id="UP001163046"/>
    </source>
</evidence>
<protein>
    <recommendedName>
        <fullName evidence="13">C2H2-type domain-containing protein</fullName>
    </recommendedName>
</protein>
<feature type="compositionally biased region" description="Polar residues" evidence="12">
    <location>
        <begin position="216"/>
        <end position="239"/>
    </location>
</feature>
<evidence type="ECO:0000256" key="2">
    <source>
        <dbReference type="ARBA" id="ARBA00006991"/>
    </source>
</evidence>
<feature type="compositionally biased region" description="Basic and acidic residues" evidence="12">
    <location>
        <begin position="181"/>
        <end position="200"/>
    </location>
</feature>
<dbReference type="SUPFAM" id="SSF57667">
    <property type="entry name" value="beta-beta-alpha zinc fingers"/>
    <property type="match status" value="3"/>
</dbReference>
<organism evidence="14 15">
    <name type="scientific">Desmophyllum pertusum</name>
    <dbReference type="NCBI Taxonomy" id="174260"/>
    <lineage>
        <taxon>Eukaryota</taxon>
        <taxon>Metazoa</taxon>
        <taxon>Cnidaria</taxon>
        <taxon>Anthozoa</taxon>
        <taxon>Hexacorallia</taxon>
        <taxon>Scleractinia</taxon>
        <taxon>Caryophylliina</taxon>
        <taxon>Caryophylliidae</taxon>
        <taxon>Desmophyllum</taxon>
    </lineage>
</organism>
<keyword evidence="5 11" id="KW-0863">Zinc-finger</keyword>
<dbReference type="InterPro" id="IPR013087">
    <property type="entry name" value="Znf_C2H2_type"/>
</dbReference>
<gene>
    <name evidence="14" type="ORF">OS493_014070</name>
</gene>
<evidence type="ECO:0000256" key="11">
    <source>
        <dbReference type="PROSITE-ProRule" id="PRU00042"/>
    </source>
</evidence>
<dbReference type="FunFam" id="3.30.160.60:FF:000417">
    <property type="entry name" value="Zinc finger protein"/>
    <property type="match status" value="1"/>
</dbReference>
<dbReference type="GO" id="GO:0003677">
    <property type="term" value="F:DNA binding"/>
    <property type="evidence" value="ECO:0007669"/>
    <property type="project" value="UniProtKB-KW"/>
</dbReference>
<dbReference type="Pfam" id="PF00096">
    <property type="entry name" value="zf-C2H2"/>
    <property type="match status" value="3"/>
</dbReference>
<dbReference type="PANTHER" id="PTHR24394:SF44">
    <property type="entry name" value="ZINC FINGER PROTEIN 271-LIKE"/>
    <property type="match status" value="1"/>
</dbReference>
<evidence type="ECO:0000259" key="13">
    <source>
        <dbReference type="PROSITE" id="PS50157"/>
    </source>
</evidence>
<dbReference type="FunFam" id="3.30.160.60:FF:000630">
    <property type="entry name" value="Zinc finger protein 180"/>
    <property type="match status" value="1"/>
</dbReference>
<feature type="domain" description="C2H2-type" evidence="13">
    <location>
        <begin position="153"/>
        <end position="180"/>
    </location>
</feature>
<dbReference type="Pfam" id="PF13465">
    <property type="entry name" value="zf-H2C2_2"/>
    <property type="match status" value="1"/>
</dbReference>
<keyword evidence="10" id="KW-0539">Nucleus</keyword>
<dbReference type="FunFam" id="3.30.160.60:FF:000624">
    <property type="entry name" value="zinc finger protein 697"/>
    <property type="match status" value="1"/>
</dbReference>
<evidence type="ECO:0000256" key="12">
    <source>
        <dbReference type="SAM" id="MobiDB-lite"/>
    </source>
</evidence>
<evidence type="ECO:0000256" key="7">
    <source>
        <dbReference type="ARBA" id="ARBA00023015"/>
    </source>
</evidence>